<dbReference type="AlphaFoldDB" id="A0AAV7VYL2"/>
<sequence length="152" mass="16469">MHDRGRHTPFSTAAVARTPLPKITHALWVRASGGRYPEVSYTVPAANNCFHSGCIPLEAESCSRSRKGVAALMEFFSTASLPGAMSQRSVGSAVPLLRGHTAPALRLYQLVFLRLEAQTASVEKNSCGTVRPFSTECARLAVLARTKKQRTL</sequence>
<protein>
    <submittedName>
        <fullName evidence="1">Uncharacterized protein</fullName>
    </submittedName>
</protein>
<evidence type="ECO:0000313" key="1">
    <source>
        <dbReference type="EMBL" id="KAJ1205059.1"/>
    </source>
</evidence>
<dbReference type="EMBL" id="JANPWB010000002">
    <property type="protein sequence ID" value="KAJ1205059.1"/>
    <property type="molecule type" value="Genomic_DNA"/>
</dbReference>
<keyword evidence="2" id="KW-1185">Reference proteome</keyword>
<comment type="caution">
    <text evidence="1">The sequence shown here is derived from an EMBL/GenBank/DDBJ whole genome shotgun (WGS) entry which is preliminary data.</text>
</comment>
<accession>A0AAV7VYL2</accession>
<reference evidence="1" key="1">
    <citation type="journal article" date="2022" name="bioRxiv">
        <title>Sequencing and chromosome-scale assembly of the giantPleurodeles waltlgenome.</title>
        <authorList>
            <person name="Brown T."/>
            <person name="Elewa A."/>
            <person name="Iarovenko S."/>
            <person name="Subramanian E."/>
            <person name="Araus A.J."/>
            <person name="Petzold A."/>
            <person name="Susuki M."/>
            <person name="Suzuki K.-i.T."/>
            <person name="Hayashi T."/>
            <person name="Toyoda A."/>
            <person name="Oliveira C."/>
            <person name="Osipova E."/>
            <person name="Leigh N.D."/>
            <person name="Simon A."/>
            <person name="Yun M.H."/>
        </authorList>
    </citation>
    <scope>NUCLEOTIDE SEQUENCE</scope>
    <source>
        <strain evidence="1">20211129_DDA</strain>
        <tissue evidence="1">Liver</tissue>
    </source>
</reference>
<dbReference type="Proteomes" id="UP001066276">
    <property type="component" value="Chromosome 1_2"/>
</dbReference>
<evidence type="ECO:0000313" key="2">
    <source>
        <dbReference type="Proteomes" id="UP001066276"/>
    </source>
</evidence>
<proteinExistence type="predicted"/>
<gene>
    <name evidence="1" type="ORF">NDU88_000494</name>
</gene>
<organism evidence="1 2">
    <name type="scientific">Pleurodeles waltl</name>
    <name type="common">Iberian ribbed newt</name>
    <dbReference type="NCBI Taxonomy" id="8319"/>
    <lineage>
        <taxon>Eukaryota</taxon>
        <taxon>Metazoa</taxon>
        <taxon>Chordata</taxon>
        <taxon>Craniata</taxon>
        <taxon>Vertebrata</taxon>
        <taxon>Euteleostomi</taxon>
        <taxon>Amphibia</taxon>
        <taxon>Batrachia</taxon>
        <taxon>Caudata</taxon>
        <taxon>Salamandroidea</taxon>
        <taxon>Salamandridae</taxon>
        <taxon>Pleurodelinae</taxon>
        <taxon>Pleurodeles</taxon>
    </lineage>
</organism>
<name>A0AAV7VYL2_PLEWA</name>